<dbReference type="Proteomes" id="UP001469553">
    <property type="component" value="Unassembled WGS sequence"/>
</dbReference>
<dbReference type="EMBL" id="JAHRIP010003270">
    <property type="protein sequence ID" value="MEQ2281322.1"/>
    <property type="molecule type" value="Genomic_DNA"/>
</dbReference>
<proteinExistence type="predicted"/>
<accession>A0ABV0XIQ5</accession>
<evidence type="ECO:0000313" key="3">
    <source>
        <dbReference type="Proteomes" id="UP001469553"/>
    </source>
</evidence>
<evidence type="ECO:0000256" key="1">
    <source>
        <dbReference type="SAM" id="MobiDB-lite"/>
    </source>
</evidence>
<name>A0ABV0XIQ5_9TELE</name>
<keyword evidence="3" id="KW-1185">Reference proteome</keyword>
<sequence>MEQDNNHPSIHPLSIPTSPCRVTGGGAGAYLQRSVGERQGIPGQLASPSQGSRETQKTNKHGQTHTYGQFKKTNYLTVMFWTVGGSRSTWREPTHAPGEHVNSMQKDLGFKPRTFLLQGNSVANCATMQL</sequence>
<comment type="caution">
    <text evidence="2">The sequence shown here is derived from an EMBL/GenBank/DDBJ whole genome shotgun (WGS) entry which is preliminary data.</text>
</comment>
<organism evidence="2 3">
    <name type="scientific">Ameca splendens</name>
    <dbReference type="NCBI Taxonomy" id="208324"/>
    <lineage>
        <taxon>Eukaryota</taxon>
        <taxon>Metazoa</taxon>
        <taxon>Chordata</taxon>
        <taxon>Craniata</taxon>
        <taxon>Vertebrata</taxon>
        <taxon>Euteleostomi</taxon>
        <taxon>Actinopterygii</taxon>
        <taxon>Neopterygii</taxon>
        <taxon>Teleostei</taxon>
        <taxon>Neoteleostei</taxon>
        <taxon>Acanthomorphata</taxon>
        <taxon>Ovalentaria</taxon>
        <taxon>Atherinomorphae</taxon>
        <taxon>Cyprinodontiformes</taxon>
        <taxon>Goodeidae</taxon>
        <taxon>Ameca</taxon>
    </lineage>
</organism>
<protein>
    <submittedName>
        <fullName evidence="2">Uncharacterized protein</fullName>
    </submittedName>
</protein>
<gene>
    <name evidence="2" type="ORF">AMECASPLE_029031</name>
</gene>
<reference evidence="2 3" key="1">
    <citation type="submission" date="2021-06" db="EMBL/GenBank/DDBJ databases">
        <authorList>
            <person name="Palmer J.M."/>
        </authorList>
    </citation>
    <scope>NUCLEOTIDE SEQUENCE [LARGE SCALE GENOMIC DNA]</scope>
    <source>
        <strain evidence="2 3">AS_MEX2019</strain>
        <tissue evidence="2">Muscle</tissue>
    </source>
</reference>
<evidence type="ECO:0000313" key="2">
    <source>
        <dbReference type="EMBL" id="MEQ2281322.1"/>
    </source>
</evidence>
<feature type="region of interest" description="Disordered" evidence="1">
    <location>
        <begin position="1"/>
        <end position="68"/>
    </location>
</feature>